<dbReference type="InterPro" id="IPR014142">
    <property type="entry name" value="TrbG_Ti"/>
</dbReference>
<dbReference type="Proteomes" id="UP001156702">
    <property type="component" value="Unassembled WGS sequence"/>
</dbReference>
<accession>A0ABQ5ZTW2</accession>
<dbReference type="EMBL" id="BSOP01000071">
    <property type="protein sequence ID" value="GLR55172.1"/>
    <property type="molecule type" value="Genomic_DNA"/>
</dbReference>
<dbReference type="Pfam" id="PF03524">
    <property type="entry name" value="CagX"/>
    <property type="match status" value="1"/>
</dbReference>
<evidence type="ECO:0000256" key="1">
    <source>
        <dbReference type="ARBA" id="ARBA00006135"/>
    </source>
</evidence>
<keyword evidence="5" id="KW-1185">Reference proteome</keyword>
<dbReference type="InterPro" id="IPR033645">
    <property type="entry name" value="VirB9/CagX/TrbG_C"/>
</dbReference>
<dbReference type="CDD" id="cd06911">
    <property type="entry name" value="VirB9_CagX_TrbG"/>
    <property type="match status" value="1"/>
</dbReference>
<feature type="signal peptide" evidence="3">
    <location>
        <begin position="1"/>
        <end position="26"/>
    </location>
</feature>
<feature type="chain" id="PRO_5045907120" evidence="3">
    <location>
        <begin position="27"/>
        <end position="304"/>
    </location>
</feature>
<gene>
    <name evidence="4" type="primary">trbG</name>
    <name evidence="4" type="ORF">GCM10007923_63940</name>
</gene>
<dbReference type="InterPro" id="IPR010258">
    <property type="entry name" value="Conjugal_tfr_TrbG/VirB9/CagX"/>
</dbReference>
<organism evidence="4 5">
    <name type="scientific">Shinella yambaruensis</name>
    <dbReference type="NCBI Taxonomy" id="415996"/>
    <lineage>
        <taxon>Bacteria</taxon>
        <taxon>Pseudomonadati</taxon>
        <taxon>Pseudomonadota</taxon>
        <taxon>Alphaproteobacteria</taxon>
        <taxon>Hyphomicrobiales</taxon>
        <taxon>Rhizobiaceae</taxon>
        <taxon>Shinella</taxon>
    </lineage>
</organism>
<comment type="caution">
    <text evidence="4">The sequence shown here is derived from an EMBL/GenBank/DDBJ whole genome shotgun (WGS) entry which is preliminary data.</text>
</comment>
<keyword evidence="2 3" id="KW-0732">Signal</keyword>
<proteinExistence type="inferred from homology"/>
<evidence type="ECO:0000313" key="5">
    <source>
        <dbReference type="Proteomes" id="UP001156702"/>
    </source>
</evidence>
<dbReference type="NCBIfam" id="TIGR02775">
    <property type="entry name" value="TrbG_Ti"/>
    <property type="match status" value="1"/>
</dbReference>
<evidence type="ECO:0000256" key="3">
    <source>
        <dbReference type="SAM" id="SignalP"/>
    </source>
</evidence>
<dbReference type="RefSeq" id="WP_245082879.1">
    <property type="nucleotide sequence ID" value="NZ_BSOP01000071.1"/>
</dbReference>
<name>A0ABQ5ZTW2_9HYPH</name>
<sequence>MKLRKSVTATGFLAAAILLPPSAAYAQQVPALEANRLPTEALISPNEIWLDGKEAHGINLANEWKTNPDKPRKGADGSVKYLFGATLPTLVCTPLEICAVRLQPGEIVNDVHAGDTARWRITPATSGTGATSTTHVVVKPTDAGLTTSLFISTDRRTYTIKLASTQKEWIPLLSFDYPDDVQREWAAYRDAQQNFTNATTLPSGQSLLNLNFDFRISGDRPSWVPQRVYTDGSKTYIQFPNANLPEAPALVALGKGGVFKAPPTEMINYRVIGDRYIIDQVVDRVALITGVGRQQTRVIIERGR</sequence>
<evidence type="ECO:0000256" key="2">
    <source>
        <dbReference type="ARBA" id="ARBA00022729"/>
    </source>
</evidence>
<evidence type="ECO:0000313" key="4">
    <source>
        <dbReference type="EMBL" id="GLR55172.1"/>
    </source>
</evidence>
<protein>
    <submittedName>
        <fullName evidence="4">Conjugal transfer protein TrbG</fullName>
    </submittedName>
</protein>
<dbReference type="InterPro" id="IPR038161">
    <property type="entry name" value="VirB9/CagX/TrbG_C_sf"/>
</dbReference>
<dbReference type="Gene3D" id="2.60.40.2500">
    <property type="match status" value="1"/>
</dbReference>
<reference evidence="5" key="1">
    <citation type="journal article" date="2019" name="Int. J. Syst. Evol. Microbiol.">
        <title>The Global Catalogue of Microorganisms (GCM) 10K type strain sequencing project: providing services to taxonomists for standard genome sequencing and annotation.</title>
        <authorList>
            <consortium name="The Broad Institute Genomics Platform"/>
            <consortium name="The Broad Institute Genome Sequencing Center for Infectious Disease"/>
            <person name="Wu L."/>
            <person name="Ma J."/>
        </authorList>
    </citation>
    <scope>NUCLEOTIDE SEQUENCE [LARGE SCALE GENOMIC DNA]</scope>
    <source>
        <strain evidence="5">NBRC 102122</strain>
    </source>
</reference>
<comment type="similarity">
    <text evidence="1">Belongs to the TrbG/VirB9 family.</text>
</comment>